<dbReference type="Pfam" id="PF18306">
    <property type="entry name" value="LDcluster4"/>
    <property type="match status" value="1"/>
</dbReference>
<organism evidence="1 2">
    <name type="scientific">Candidatus Colwellbacteria bacterium CG10_big_fil_rev_8_21_14_0_10_42_22</name>
    <dbReference type="NCBI Taxonomy" id="1974540"/>
    <lineage>
        <taxon>Bacteria</taxon>
        <taxon>Candidatus Colwelliibacteriota</taxon>
    </lineage>
</organism>
<dbReference type="AlphaFoldDB" id="A0A2H0VFR3"/>
<sequence length="197" mass="21520">MEEKTKTSIKICVSGAAKTDHCSEKAFEIGEAVGSAIARAGCILLDGATTGFPYWASKGAKGAGGMVIGFSPALSEKEHLERYNLPLDYRDMIIYTGLGYSGRNLILTRAADAVVVGCGRIGTVNEFTHAFEDRKPIGVLEGEWETDELLKYIVEQSNRAQEMKDKIVFESNPEKLITRLVEIVKKQKSEGSAIDIK</sequence>
<gene>
    <name evidence="1" type="ORF">COT89_01695</name>
</gene>
<name>A0A2H0VFR3_9BACT</name>
<accession>A0A2H0VFR3</accession>
<dbReference type="Gene3D" id="3.40.50.450">
    <property type="match status" value="1"/>
</dbReference>
<evidence type="ECO:0000313" key="1">
    <source>
        <dbReference type="EMBL" id="PIR97947.1"/>
    </source>
</evidence>
<dbReference type="SUPFAM" id="SSF102405">
    <property type="entry name" value="MCP/YpsA-like"/>
    <property type="match status" value="1"/>
</dbReference>
<proteinExistence type="predicted"/>
<evidence type="ECO:0000313" key="2">
    <source>
        <dbReference type="Proteomes" id="UP000231466"/>
    </source>
</evidence>
<dbReference type="Proteomes" id="UP000231466">
    <property type="component" value="Unassembled WGS sequence"/>
</dbReference>
<dbReference type="InterPro" id="IPR041164">
    <property type="entry name" value="LDcluster4"/>
</dbReference>
<protein>
    <submittedName>
        <fullName evidence="1">Uncharacterized protein</fullName>
    </submittedName>
</protein>
<dbReference type="EMBL" id="PFAH01000007">
    <property type="protein sequence ID" value="PIR97947.1"/>
    <property type="molecule type" value="Genomic_DNA"/>
</dbReference>
<comment type="caution">
    <text evidence="1">The sequence shown here is derived from an EMBL/GenBank/DDBJ whole genome shotgun (WGS) entry which is preliminary data.</text>
</comment>
<reference evidence="2" key="1">
    <citation type="submission" date="2017-09" db="EMBL/GenBank/DDBJ databases">
        <title>Depth-based differentiation of microbial function through sediment-hosted aquifers and enrichment of novel symbionts in the deep terrestrial subsurface.</title>
        <authorList>
            <person name="Probst A.J."/>
            <person name="Ladd B."/>
            <person name="Jarett J.K."/>
            <person name="Geller-Mcgrath D.E."/>
            <person name="Sieber C.M.K."/>
            <person name="Emerson J.B."/>
            <person name="Anantharaman K."/>
            <person name="Thomas B.C."/>
            <person name="Malmstrom R."/>
            <person name="Stieglmeier M."/>
            <person name="Klingl A."/>
            <person name="Woyke T."/>
            <person name="Ryan C.M."/>
            <person name="Banfield J.F."/>
        </authorList>
    </citation>
    <scope>NUCLEOTIDE SEQUENCE [LARGE SCALE GENOMIC DNA]</scope>
</reference>